<feature type="region of interest" description="Disordered" evidence="1">
    <location>
        <begin position="74"/>
        <end position="96"/>
    </location>
</feature>
<keyword evidence="4" id="KW-1185">Reference proteome</keyword>
<dbReference type="EMBL" id="MTYJ01000190">
    <property type="protein sequence ID" value="OWA50364.1"/>
    <property type="molecule type" value="Genomic_DNA"/>
</dbReference>
<dbReference type="OrthoDB" id="2107166at2759"/>
<comment type="caution">
    <text evidence="3">The sequence shown here is derived from an EMBL/GenBank/DDBJ whole genome shotgun (WGS) entry which is preliminary data.</text>
</comment>
<protein>
    <recommendedName>
        <fullName evidence="5">LysM domain-containing protein</fullName>
    </recommendedName>
</protein>
<evidence type="ECO:0008006" key="5">
    <source>
        <dbReference type="Google" id="ProtNLM"/>
    </source>
</evidence>
<evidence type="ECO:0000313" key="3">
    <source>
        <dbReference type="EMBL" id="OWA50364.1"/>
    </source>
</evidence>
<keyword evidence="2" id="KW-0812">Transmembrane</keyword>
<name>A0A9X6NJ64_HYPEX</name>
<accession>A0A9X6NJ64</accession>
<evidence type="ECO:0000313" key="4">
    <source>
        <dbReference type="Proteomes" id="UP000192578"/>
    </source>
</evidence>
<organism evidence="3 4">
    <name type="scientific">Hypsibius exemplaris</name>
    <name type="common">Freshwater tardigrade</name>
    <dbReference type="NCBI Taxonomy" id="2072580"/>
    <lineage>
        <taxon>Eukaryota</taxon>
        <taxon>Metazoa</taxon>
        <taxon>Ecdysozoa</taxon>
        <taxon>Tardigrada</taxon>
        <taxon>Eutardigrada</taxon>
        <taxon>Parachela</taxon>
        <taxon>Hypsibioidea</taxon>
        <taxon>Hypsibiidae</taxon>
        <taxon>Hypsibius</taxon>
    </lineage>
</organism>
<proteinExistence type="predicted"/>
<evidence type="ECO:0000256" key="2">
    <source>
        <dbReference type="SAM" id="Phobius"/>
    </source>
</evidence>
<keyword evidence="2" id="KW-1133">Transmembrane helix</keyword>
<dbReference type="Proteomes" id="UP000192578">
    <property type="component" value="Unassembled WGS sequence"/>
</dbReference>
<sequence length="159" mass="17782">MTVFTEYQRAYSTDSKVRSRVRFSVVILILGLGIFAILYHRKNILNEQSLRYLRLKPDTEDKFVAEPEVSKPLTPLAEKAQVKSAAPPQDPDAPSAICVAKSHPGDTCEKYMYGYGIFSINRLKQMNAGLNCAEDIKPGTHLTIRNQQTCGTECTPELC</sequence>
<reference evidence="4" key="1">
    <citation type="submission" date="2017-01" db="EMBL/GenBank/DDBJ databases">
        <title>Comparative genomics of anhydrobiosis in the tardigrade Hypsibius dujardini.</title>
        <authorList>
            <person name="Yoshida Y."/>
            <person name="Koutsovoulos G."/>
            <person name="Laetsch D."/>
            <person name="Stevens L."/>
            <person name="Kumar S."/>
            <person name="Horikawa D."/>
            <person name="Ishino K."/>
            <person name="Komine S."/>
            <person name="Tomita M."/>
            <person name="Blaxter M."/>
            <person name="Arakawa K."/>
        </authorList>
    </citation>
    <scope>NUCLEOTIDE SEQUENCE [LARGE SCALE GENOMIC DNA]</scope>
    <source>
        <strain evidence="4">Z151</strain>
    </source>
</reference>
<dbReference type="AlphaFoldDB" id="A0A9X6NJ64"/>
<feature type="compositionally biased region" description="Low complexity" evidence="1">
    <location>
        <begin position="84"/>
        <end position="96"/>
    </location>
</feature>
<feature type="transmembrane region" description="Helical" evidence="2">
    <location>
        <begin position="21"/>
        <end position="39"/>
    </location>
</feature>
<evidence type="ECO:0000256" key="1">
    <source>
        <dbReference type="SAM" id="MobiDB-lite"/>
    </source>
</evidence>
<keyword evidence="2" id="KW-0472">Membrane</keyword>
<gene>
    <name evidence="3" type="ORF">BV898_14883</name>
</gene>